<dbReference type="EMBL" id="CP034456">
    <property type="protein sequence ID" value="QBM86648.1"/>
    <property type="molecule type" value="Genomic_DNA"/>
</dbReference>
<evidence type="ECO:0000256" key="3">
    <source>
        <dbReference type="ARBA" id="ARBA00022989"/>
    </source>
</evidence>
<dbReference type="InterPro" id="IPR010482">
    <property type="entry name" value="TECPR1-like_DysF"/>
</dbReference>
<gene>
    <name evidence="7" type="primary">MPUL0A12940</name>
    <name evidence="7" type="ORF">METSCH_A12940</name>
</gene>
<dbReference type="GO" id="GO:0012505">
    <property type="term" value="C:endomembrane system"/>
    <property type="evidence" value="ECO:0007669"/>
    <property type="project" value="UniProtKB-SubCell"/>
</dbReference>
<evidence type="ECO:0000256" key="1">
    <source>
        <dbReference type="ARBA" id="ARBA00004127"/>
    </source>
</evidence>
<comment type="subcellular location">
    <subcellularLocation>
        <location evidence="1">Endomembrane system</location>
        <topology evidence="1">Multi-pass membrane protein</topology>
    </subcellularLocation>
</comment>
<evidence type="ECO:0000256" key="5">
    <source>
        <dbReference type="SAM" id="Phobius"/>
    </source>
</evidence>
<keyword evidence="2 5" id="KW-0812">Transmembrane</keyword>
<keyword evidence="3 5" id="KW-1133">Transmembrane helix</keyword>
<dbReference type="InterPro" id="IPR006614">
    <property type="entry name" value="Peroxin/Ferlin"/>
</dbReference>
<evidence type="ECO:0000256" key="4">
    <source>
        <dbReference type="ARBA" id="ARBA00023136"/>
    </source>
</evidence>
<feature type="domain" description="Peroxin/Ferlin" evidence="6">
    <location>
        <begin position="275"/>
        <end position="348"/>
    </location>
</feature>
<dbReference type="PANTHER" id="PTHR31679:SF2">
    <property type="entry name" value="PEROXISOMAL MEMBRANE PROTEIN PEX30-RELATED"/>
    <property type="match status" value="1"/>
</dbReference>
<dbReference type="GO" id="GO:0007031">
    <property type="term" value="P:peroxisome organization"/>
    <property type="evidence" value="ECO:0007669"/>
    <property type="project" value="TreeGrafter"/>
</dbReference>
<reference evidence="8" key="1">
    <citation type="submission" date="2019-03" db="EMBL/GenBank/DDBJ databases">
        <title>Snf2 controls pulcherriminic acid biosynthesis and connects pigmentation and antifungal activity of the yeast Metschnikowia pulcherrima.</title>
        <authorList>
            <person name="Gore-Lloyd D."/>
            <person name="Sumann I."/>
            <person name="Brachmann A.O."/>
            <person name="Schneeberger K."/>
            <person name="Ortiz-Merino R.A."/>
            <person name="Moreno-Beltran M."/>
            <person name="Schlaefli M."/>
            <person name="Kirner P."/>
            <person name="Santos Kron A."/>
            <person name="Wolfe K.H."/>
            <person name="Piel J."/>
            <person name="Ahrens C.H."/>
            <person name="Henk D."/>
            <person name="Freimoser F.M."/>
        </authorList>
    </citation>
    <scope>NUCLEOTIDE SEQUENCE [LARGE SCALE GENOMIC DNA]</scope>
    <source>
        <strain evidence="8">APC 1.2</strain>
    </source>
</reference>
<feature type="transmembrane region" description="Helical" evidence="5">
    <location>
        <begin position="147"/>
        <end position="169"/>
    </location>
</feature>
<keyword evidence="4 5" id="KW-0472">Membrane</keyword>
<protein>
    <submittedName>
        <fullName evidence="7">Integral peroxisomal membrane peroxin</fullName>
    </submittedName>
</protein>
<feature type="transmembrane region" description="Helical" evidence="5">
    <location>
        <begin position="175"/>
        <end position="197"/>
    </location>
</feature>
<organism evidence="7 8">
    <name type="scientific">Metschnikowia aff. pulcherrima</name>
    <dbReference type="NCBI Taxonomy" id="2163413"/>
    <lineage>
        <taxon>Eukaryota</taxon>
        <taxon>Fungi</taxon>
        <taxon>Dikarya</taxon>
        <taxon>Ascomycota</taxon>
        <taxon>Saccharomycotina</taxon>
        <taxon>Pichiomycetes</taxon>
        <taxon>Metschnikowiaceae</taxon>
        <taxon>Metschnikowia</taxon>
    </lineage>
</organism>
<dbReference type="Pfam" id="PF06398">
    <property type="entry name" value="Pex24p"/>
    <property type="match status" value="1"/>
</dbReference>
<feature type="transmembrane region" description="Helical" evidence="5">
    <location>
        <begin position="63"/>
        <end position="80"/>
    </location>
</feature>
<dbReference type="STRING" id="2163413.A0A4P6XL31"/>
<evidence type="ECO:0000259" key="6">
    <source>
        <dbReference type="SMART" id="SM00693"/>
    </source>
</evidence>
<keyword evidence="8" id="KW-1185">Reference proteome</keyword>
<dbReference type="InterPro" id="IPR052646">
    <property type="entry name" value="Peroxisomal_PEX28-32"/>
</dbReference>
<feature type="transmembrane region" description="Helical" evidence="5">
    <location>
        <begin position="86"/>
        <end position="105"/>
    </location>
</feature>
<evidence type="ECO:0000256" key="2">
    <source>
        <dbReference type="ARBA" id="ARBA00022692"/>
    </source>
</evidence>
<evidence type="ECO:0000313" key="8">
    <source>
        <dbReference type="Proteomes" id="UP000292447"/>
    </source>
</evidence>
<sequence length="402" mass="47162">MSDDVVYALFEPTEPRLLSTLPQAQLLVDNPLLATSLSSIFPYLLLIDNALEIVTWTNEDPYSNLLIVALYSVLVLYWQYLKFWLIPLLMALVFSSVVWNISSVLHDAKFDEKPTIDEVLLALHNITARFSLILRPIKHLHMSVWNYLKMVVAAILLTPIHALMVRYIFLPQTELWAVGVIVLTYHSPFMFATRRLLWRSAYLRRALYHFTGLNVRLKRGEYLSPTSRAHEPISRTHSPSMADKENISGSLLDSVQAMSNFTILKKVVVSPTQLKQTIRYDILENERRWLGLGWSKYLLPHERASFCYEQLMLSAPDPHSKEPFHFPVYENDLYTYQWQWLESKWSLDHEFNHNKNKSGWVYYDKTWGDVKFDDGFSRFTRTRKWTRRATLLIDKRAEVNDE</sequence>
<dbReference type="AlphaFoldDB" id="A0A4P6XL31"/>
<evidence type="ECO:0000313" key="7">
    <source>
        <dbReference type="EMBL" id="QBM86648.1"/>
    </source>
</evidence>
<feature type="transmembrane region" description="Helical" evidence="5">
    <location>
        <begin position="32"/>
        <end position="51"/>
    </location>
</feature>
<name>A0A4P6XL31_9ASCO</name>
<dbReference type="Proteomes" id="UP000292447">
    <property type="component" value="Chromosome I"/>
</dbReference>
<dbReference type="SMART" id="SM00693">
    <property type="entry name" value="DysFN"/>
    <property type="match status" value="1"/>
</dbReference>
<dbReference type="GO" id="GO:0005778">
    <property type="term" value="C:peroxisomal membrane"/>
    <property type="evidence" value="ECO:0007669"/>
    <property type="project" value="UniProtKB-ARBA"/>
</dbReference>
<dbReference type="PANTHER" id="PTHR31679">
    <property type="entry name" value="PEROXISOMAL MEMBRANE PROTEIN PEX30-RELATED"/>
    <property type="match status" value="1"/>
</dbReference>
<proteinExistence type="predicted"/>
<accession>A0A4P6XL31</accession>